<proteinExistence type="inferred from homology"/>
<name>A0A1H0BPD1_9BACT</name>
<dbReference type="PANTHER" id="PTHR10146:SF14">
    <property type="entry name" value="PYRIDOXAL PHOSPHATE HOMEOSTASIS PROTEIN"/>
    <property type="match status" value="1"/>
</dbReference>
<feature type="domain" description="Alanine racemase N-terminal" evidence="5">
    <location>
        <begin position="33"/>
        <end position="233"/>
    </location>
</feature>
<dbReference type="PROSITE" id="PS01211">
    <property type="entry name" value="UPF0001"/>
    <property type="match status" value="1"/>
</dbReference>
<gene>
    <name evidence="6" type="ORF">SAMN04488516_102244</name>
</gene>
<dbReference type="NCBIfam" id="TIGR00044">
    <property type="entry name" value="YggS family pyridoxal phosphate-dependent enzyme"/>
    <property type="match status" value="1"/>
</dbReference>
<evidence type="ECO:0000256" key="3">
    <source>
        <dbReference type="PIRSR" id="PIRSR004848-1"/>
    </source>
</evidence>
<reference evidence="6 7" key="1">
    <citation type="submission" date="2016-10" db="EMBL/GenBank/DDBJ databases">
        <authorList>
            <person name="de Groot N.N."/>
        </authorList>
    </citation>
    <scope>NUCLEOTIDE SEQUENCE [LARGE SCALE GENOMIC DNA]</scope>
    <source>
        <strain evidence="6 7">DSM 15269</strain>
    </source>
</reference>
<protein>
    <recommendedName>
        <fullName evidence="2">Pyridoxal phosphate homeostasis protein</fullName>
        <shortName evidence="2">PLP homeostasis protein</shortName>
    </recommendedName>
</protein>
<dbReference type="PANTHER" id="PTHR10146">
    <property type="entry name" value="PROLINE SYNTHETASE CO-TRANSCRIBED BACTERIAL HOMOLOG PROTEIN"/>
    <property type="match status" value="1"/>
</dbReference>
<sequence>MEQARKQVLKDNFLKLIEEIQEACIDCHRSPEEVQLIAVSKKHLAEDIKFLAQLGQKSFGENYVQEALAKQKELSKLSLDWHFIGALQTNKAKFVVGNFSLIHSIDRLKLAQALNKKALDKKIVQDVLVQVNIGKEPQKAGVLPEDLEALVENILKLPSICLKGFMTLPPYTQDRNKMRNYFSMLRKWKEKMEQAFGKQFPHLSMGMTLDFKEAIYEGATLIRVGTRIFGPRP</sequence>
<keyword evidence="7" id="KW-1185">Reference proteome</keyword>
<evidence type="ECO:0000313" key="7">
    <source>
        <dbReference type="Proteomes" id="UP000199602"/>
    </source>
</evidence>
<comment type="cofactor">
    <cofactor evidence="3">
        <name>pyridoxal 5'-phosphate</name>
        <dbReference type="ChEBI" id="CHEBI:597326"/>
    </cofactor>
</comment>
<evidence type="ECO:0000259" key="5">
    <source>
        <dbReference type="Pfam" id="PF01168"/>
    </source>
</evidence>
<dbReference type="HAMAP" id="MF_02087">
    <property type="entry name" value="PLP_homeostasis"/>
    <property type="match status" value="1"/>
</dbReference>
<comment type="similarity">
    <text evidence="2 4">Belongs to the pyridoxal phosphate-binding protein YggS/PROSC family.</text>
</comment>
<dbReference type="InterPro" id="IPR029066">
    <property type="entry name" value="PLP-binding_barrel"/>
</dbReference>
<dbReference type="InterPro" id="IPR001608">
    <property type="entry name" value="Ala_racemase_N"/>
</dbReference>
<organism evidence="6 7">
    <name type="scientific">Desulfonauticus submarinus</name>
    <dbReference type="NCBI Taxonomy" id="206665"/>
    <lineage>
        <taxon>Bacteria</taxon>
        <taxon>Pseudomonadati</taxon>
        <taxon>Thermodesulfobacteriota</taxon>
        <taxon>Desulfovibrionia</taxon>
        <taxon>Desulfovibrionales</taxon>
        <taxon>Desulfonauticaceae</taxon>
        <taxon>Desulfonauticus</taxon>
    </lineage>
</organism>
<dbReference type="STRING" id="206665.SAMN04488516_102244"/>
<dbReference type="Pfam" id="PF01168">
    <property type="entry name" value="Ala_racemase_N"/>
    <property type="match status" value="1"/>
</dbReference>
<dbReference type="Gene3D" id="3.20.20.10">
    <property type="entry name" value="Alanine racemase"/>
    <property type="match status" value="1"/>
</dbReference>
<dbReference type="Proteomes" id="UP000199602">
    <property type="component" value="Unassembled WGS sequence"/>
</dbReference>
<dbReference type="FunFam" id="3.20.20.10:FF:000018">
    <property type="entry name" value="Pyridoxal phosphate homeostasis protein"/>
    <property type="match status" value="1"/>
</dbReference>
<evidence type="ECO:0000313" key="6">
    <source>
        <dbReference type="EMBL" id="SDN47509.1"/>
    </source>
</evidence>
<feature type="modified residue" description="N6-(pyridoxal phosphate)lysine" evidence="2 3">
    <location>
        <position position="41"/>
    </location>
</feature>
<dbReference type="AlphaFoldDB" id="A0A1H0BPD1"/>
<comment type="function">
    <text evidence="2">Pyridoxal 5'-phosphate (PLP)-binding protein, which is involved in PLP homeostasis.</text>
</comment>
<dbReference type="PIRSF" id="PIRSF004848">
    <property type="entry name" value="YBL036c_PLPDEIII"/>
    <property type="match status" value="1"/>
</dbReference>
<dbReference type="CDD" id="cd00635">
    <property type="entry name" value="PLPDE_III_YBL036c_like"/>
    <property type="match status" value="1"/>
</dbReference>
<dbReference type="RefSeq" id="WP_092063534.1">
    <property type="nucleotide sequence ID" value="NZ_FNIN01000002.1"/>
</dbReference>
<dbReference type="InterPro" id="IPR011078">
    <property type="entry name" value="PyrdxlP_homeostasis"/>
</dbReference>
<dbReference type="SUPFAM" id="SSF51419">
    <property type="entry name" value="PLP-binding barrel"/>
    <property type="match status" value="1"/>
</dbReference>
<evidence type="ECO:0000256" key="4">
    <source>
        <dbReference type="RuleBase" id="RU004514"/>
    </source>
</evidence>
<accession>A0A1H0BPD1</accession>
<dbReference type="OrthoDB" id="9804072at2"/>
<evidence type="ECO:0000256" key="1">
    <source>
        <dbReference type="ARBA" id="ARBA00022898"/>
    </source>
</evidence>
<dbReference type="EMBL" id="FNIN01000002">
    <property type="protein sequence ID" value="SDN47509.1"/>
    <property type="molecule type" value="Genomic_DNA"/>
</dbReference>
<keyword evidence="1 2" id="KW-0663">Pyridoxal phosphate</keyword>
<evidence type="ECO:0000256" key="2">
    <source>
        <dbReference type="HAMAP-Rule" id="MF_02087"/>
    </source>
</evidence>
<dbReference type="GO" id="GO:0030170">
    <property type="term" value="F:pyridoxal phosphate binding"/>
    <property type="evidence" value="ECO:0007669"/>
    <property type="project" value="UniProtKB-UniRule"/>
</dbReference>